<dbReference type="InterPro" id="IPR001128">
    <property type="entry name" value="Cyt_P450"/>
</dbReference>
<proteinExistence type="inferred from homology"/>
<dbReference type="Gene3D" id="3.90.400.10">
    <property type="entry name" value="Oligo-1,6-glucosidase, Domain 2"/>
    <property type="match status" value="1"/>
</dbReference>
<dbReference type="FunFam" id="3.20.20.80:FF:000064">
    <property type="entry name" value="Oligo-1,6-glucosidase"/>
    <property type="match status" value="1"/>
</dbReference>
<dbReference type="GO" id="GO:0004556">
    <property type="term" value="F:alpha-amylase activity"/>
    <property type="evidence" value="ECO:0007669"/>
    <property type="project" value="TreeGrafter"/>
</dbReference>
<dbReference type="CDD" id="cd11333">
    <property type="entry name" value="AmyAc_SI_OligoGlu_DGase"/>
    <property type="match status" value="1"/>
</dbReference>
<organism evidence="6 7">
    <name type="scientific">Phellinidium pouzarii</name>
    <dbReference type="NCBI Taxonomy" id="167371"/>
    <lineage>
        <taxon>Eukaryota</taxon>
        <taxon>Fungi</taxon>
        <taxon>Dikarya</taxon>
        <taxon>Basidiomycota</taxon>
        <taxon>Agaricomycotina</taxon>
        <taxon>Agaricomycetes</taxon>
        <taxon>Hymenochaetales</taxon>
        <taxon>Hymenochaetaceae</taxon>
        <taxon>Phellinidium</taxon>
    </lineage>
</organism>
<dbReference type="Pfam" id="PF00128">
    <property type="entry name" value="Alpha-amylase"/>
    <property type="match status" value="1"/>
</dbReference>
<dbReference type="GO" id="GO:0005506">
    <property type="term" value="F:iron ion binding"/>
    <property type="evidence" value="ECO:0007669"/>
    <property type="project" value="InterPro"/>
</dbReference>
<reference evidence="6 7" key="1">
    <citation type="submission" date="2019-02" db="EMBL/GenBank/DDBJ databases">
        <title>Genome sequencing of the rare red list fungi Phellinidium pouzarii.</title>
        <authorList>
            <person name="Buettner E."/>
            <person name="Kellner H."/>
        </authorList>
    </citation>
    <scope>NUCLEOTIDE SEQUENCE [LARGE SCALE GENOMIC DNA]</scope>
    <source>
        <strain evidence="6 7">DSM 108285</strain>
    </source>
</reference>
<dbReference type="FunFam" id="3.90.400.10:FF:000004">
    <property type="entry name" value="Oligo-1,6-glucosidase"/>
    <property type="match status" value="1"/>
</dbReference>
<name>A0A4S4LGP6_9AGAM</name>
<dbReference type="InterPro" id="IPR013780">
    <property type="entry name" value="Glyco_hydro_b"/>
</dbReference>
<dbReference type="Gene3D" id="1.10.630.10">
    <property type="entry name" value="Cytochrome P450"/>
    <property type="match status" value="1"/>
</dbReference>
<dbReference type="PANTHER" id="PTHR10357:SF179">
    <property type="entry name" value="NEUTRAL AND BASIC AMINO ACID TRANSPORT PROTEIN RBAT"/>
    <property type="match status" value="1"/>
</dbReference>
<dbReference type="PRINTS" id="PR00385">
    <property type="entry name" value="P450"/>
</dbReference>
<dbReference type="OrthoDB" id="1740265at2759"/>
<dbReference type="InterPro" id="IPR045857">
    <property type="entry name" value="O16G_dom_2"/>
</dbReference>
<dbReference type="GO" id="GO:0004497">
    <property type="term" value="F:monooxygenase activity"/>
    <property type="evidence" value="ECO:0007669"/>
    <property type="project" value="InterPro"/>
</dbReference>
<dbReference type="InterPro" id="IPR036396">
    <property type="entry name" value="Cyt_P450_sf"/>
</dbReference>
<dbReference type="GO" id="GO:0004575">
    <property type="term" value="F:sucrose alpha-glucosidase activity"/>
    <property type="evidence" value="ECO:0007669"/>
    <property type="project" value="TreeGrafter"/>
</dbReference>
<dbReference type="GO" id="GO:0016705">
    <property type="term" value="F:oxidoreductase activity, acting on paired donors, with incorporation or reduction of molecular oxygen"/>
    <property type="evidence" value="ECO:0007669"/>
    <property type="project" value="InterPro"/>
</dbReference>
<dbReference type="SUPFAM" id="SSF48264">
    <property type="entry name" value="Cytochrome P450"/>
    <property type="match status" value="1"/>
</dbReference>
<evidence type="ECO:0000256" key="3">
    <source>
        <dbReference type="ARBA" id="ARBA00023295"/>
    </source>
</evidence>
<dbReference type="InterPro" id="IPR017853">
    <property type="entry name" value="GH"/>
</dbReference>
<keyword evidence="3" id="KW-0326">Glycosidase</keyword>
<dbReference type="Gene3D" id="3.20.20.80">
    <property type="entry name" value="Glycosidases"/>
    <property type="match status" value="1"/>
</dbReference>
<accession>A0A4S4LGP6</accession>
<keyword evidence="2" id="KW-0378">Hydrolase</keyword>
<dbReference type="SUPFAM" id="SSF51445">
    <property type="entry name" value="(Trans)glycosidases"/>
    <property type="match status" value="1"/>
</dbReference>
<comment type="caution">
    <text evidence="6">The sequence shown here is derived from an EMBL/GenBank/DDBJ whole genome shotgun (WGS) entry which is preliminary data.</text>
</comment>
<dbReference type="CDD" id="cd11069">
    <property type="entry name" value="CYP_FUM15-like"/>
    <property type="match status" value="1"/>
</dbReference>
<dbReference type="GO" id="GO:0004574">
    <property type="term" value="F:oligo-1,6-glucosidase activity"/>
    <property type="evidence" value="ECO:0007669"/>
    <property type="project" value="TreeGrafter"/>
</dbReference>
<keyword evidence="4" id="KW-0462">Maltose metabolism</keyword>
<gene>
    <name evidence="6" type="ORF">EW145_g1337</name>
</gene>
<keyword evidence="7" id="KW-1185">Reference proteome</keyword>
<evidence type="ECO:0000313" key="7">
    <source>
        <dbReference type="Proteomes" id="UP000308199"/>
    </source>
</evidence>
<evidence type="ECO:0000256" key="4">
    <source>
        <dbReference type="ARBA" id="ARBA00026248"/>
    </source>
</evidence>
<protein>
    <recommendedName>
        <fullName evidence="5">Glycosyl hydrolase family 13 catalytic domain-containing protein</fullName>
    </recommendedName>
</protein>
<evidence type="ECO:0000313" key="6">
    <source>
        <dbReference type="EMBL" id="THH10431.1"/>
    </source>
</evidence>
<dbReference type="SUPFAM" id="SSF51011">
    <property type="entry name" value="Glycosyl hydrolase domain"/>
    <property type="match status" value="1"/>
</dbReference>
<dbReference type="Proteomes" id="UP000308199">
    <property type="component" value="Unassembled WGS sequence"/>
</dbReference>
<sequence>MSDISAAAKTNTLQRAWWKEATIYQVYPSSFCDSNNDGIGDLNGINSKLDYLKDLGIDVVWLSPIYKSPQKDMGYDISDYRDIDPRYGTLDDWDRLAKGLHARGLKLMMDLVVNHTSDQHDWFKKSRSSKADPKRDWYIWRPAKYDEQSNRHPPNNWKSVFQGSAWEWDKATEEYYLHLYLTGQPDLNWENVEVRNAVWDLMRFWLDRGSDGFRMDVINLISKVPGLPDAPISNPCEEFQPAPMYYANGPRVHEYLKEMNREVLSKYDRLITVGEAPFTHDMKALSQYVLPDNHELNMVFQFELMDIDSSGQTRDNPLVPRKWKLTEFKEVINRWQIFLREEGFWNRTFLPLYSVYIQNHDQARCVSRFGNDSNAWRETSAKMLAMLQIAQTGTLYVYQGEEIGMANAPRSWTIEEYEDIATQNYYERIFIERKKDQGCETPDMTDVLDGIQKKARDHARTPMQWNESKNAGFSDVSPWMRVNDDYTKWNVDAQHNDQASVLQFWKKLLKIRKSHDTLVYGDFSLIDDQNEEVFAFKRSLEDRSALVILNFTDRDVEFKLPLAGNGLESPSGQVYILLLSNYVGMHAGTEAEWGSSLRLRGYEGRIYVSATPGKDEQLYISDPLALQSILVKDQDNFEETKVFIENNKIIFGEGLVATVGELHKKQRKMVNPVFSLHRLRSLTPAFYNVAHRLQKSISSVITERKRSKTSGPGNVLPENNIDMAEWLARATLESIGQAGLGYSFDPLDSPSNNPYTRTVRMLIPTMFRIAPLRLLTPFITRLGPPAFRRFLLNFVPIEAVQLLKQMSDQMDRTCKEILHEKRHSGVVDPAGYGFNGKGSSSDTLGDGKDIMSILLRANEAADEKERLSEAELLGQVNVLIFGAQDTTASALSRMIYLLSRPENAALQGRLRDEISCAYETKGGNELDYDELSKMLLLDAVIKETLRLYPPVPFVRRVVRRESSLPLSRPLKLNGDHNAVDSITVPAGTTIWISITGANRSSDVWGADADQWKPERWLSLSENATGVYPERGNFKLPGIYSGMLTFLGGGRSCIGYRFALIEMSKCPSHKALRKEMTYCNTEIILATLLLAFRFTHTEDQIVWNLSQILSPSFTGKNASGDEVERQGMPIGIEVLV</sequence>
<dbReference type="Gene3D" id="2.60.40.1180">
    <property type="entry name" value="Golgi alpha-mannosidase II"/>
    <property type="match status" value="1"/>
</dbReference>
<dbReference type="Pfam" id="PF00067">
    <property type="entry name" value="p450"/>
    <property type="match status" value="1"/>
</dbReference>
<dbReference type="AlphaFoldDB" id="A0A4S4LGP6"/>
<evidence type="ECO:0000256" key="1">
    <source>
        <dbReference type="ARBA" id="ARBA00008061"/>
    </source>
</evidence>
<dbReference type="PANTHER" id="PTHR10357">
    <property type="entry name" value="ALPHA-AMYLASE FAMILY MEMBER"/>
    <property type="match status" value="1"/>
</dbReference>
<evidence type="ECO:0000256" key="2">
    <source>
        <dbReference type="ARBA" id="ARBA00022801"/>
    </source>
</evidence>
<comment type="similarity">
    <text evidence="1">Belongs to the glycosyl hydrolase 13 family.</text>
</comment>
<dbReference type="InterPro" id="IPR006047">
    <property type="entry name" value="GH13_cat_dom"/>
</dbReference>
<feature type="domain" description="Glycosyl hydrolase family 13 catalytic" evidence="5">
    <location>
        <begin position="25"/>
        <end position="460"/>
    </location>
</feature>
<dbReference type="GO" id="GO:0000025">
    <property type="term" value="P:maltose catabolic process"/>
    <property type="evidence" value="ECO:0007669"/>
    <property type="project" value="TreeGrafter"/>
</dbReference>
<dbReference type="GO" id="GO:0005987">
    <property type="term" value="P:sucrose catabolic process"/>
    <property type="evidence" value="ECO:0007669"/>
    <property type="project" value="TreeGrafter"/>
</dbReference>
<dbReference type="FunFam" id="3.20.20.80:FF:000087">
    <property type="entry name" value="Oligo-1,6-glucosidase IMA1"/>
    <property type="match status" value="1"/>
</dbReference>
<dbReference type="GO" id="GO:0020037">
    <property type="term" value="F:heme binding"/>
    <property type="evidence" value="ECO:0007669"/>
    <property type="project" value="InterPro"/>
</dbReference>
<evidence type="ECO:0000259" key="5">
    <source>
        <dbReference type="SMART" id="SM00642"/>
    </source>
</evidence>
<dbReference type="GO" id="GO:0033934">
    <property type="term" value="F:glucan 1,4-alpha-maltotriohydrolase activity"/>
    <property type="evidence" value="ECO:0007669"/>
    <property type="project" value="TreeGrafter"/>
</dbReference>
<dbReference type="SMART" id="SM00642">
    <property type="entry name" value="Aamy"/>
    <property type="match status" value="1"/>
</dbReference>
<dbReference type="EMBL" id="SGPK01000036">
    <property type="protein sequence ID" value="THH10431.1"/>
    <property type="molecule type" value="Genomic_DNA"/>
</dbReference>